<dbReference type="InterPro" id="IPR051548">
    <property type="entry name" value="Grx-like_ET"/>
</dbReference>
<organism evidence="9 12">
    <name type="scientific">Pediococcus damnosus</name>
    <dbReference type="NCBI Taxonomy" id="51663"/>
    <lineage>
        <taxon>Bacteria</taxon>
        <taxon>Bacillati</taxon>
        <taxon>Bacillota</taxon>
        <taxon>Bacilli</taxon>
        <taxon>Lactobacillales</taxon>
        <taxon>Lactobacillaceae</taxon>
        <taxon>Pediococcus</taxon>
    </lineage>
</organism>
<dbReference type="GO" id="GO:0045454">
    <property type="term" value="P:cell redox homeostasis"/>
    <property type="evidence" value="ECO:0007669"/>
    <property type="project" value="InterPro"/>
</dbReference>
<dbReference type="PANTHER" id="PTHR34386">
    <property type="entry name" value="GLUTAREDOXIN"/>
    <property type="match status" value="1"/>
</dbReference>
<evidence type="ECO:0000256" key="4">
    <source>
        <dbReference type="ARBA" id="ARBA00022448"/>
    </source>
</evidence>
<sequence length="76" mass="8765">MSEVTIYTKNNCMQCKMTKRFLSEHNIPFKERNINTNPDYIDYLKSRGFQAVPVVESNGNEPIAGFRPDVLKQLAI</sequence>
<accession>A0A143AU35</accession>
<dbReference type="InterPro" id="IPR011909">
    <property type="entry name" value="GlrX_NrdH"/>
</dbReference>
<keyword evidence="5" id="KW-0249">Electron transport</keyword>
<comment type="function">
    <text evidence="1">Electron transport system for the ribonucleotide reductase system NrdEF.</text>
</comment>
<comment type="similarity">
    <text evidence="2">Belongs to the glutaredoxin family.</text>
</comment>
<keyword evidence="4" id="KW-0813">Transport</keyword>
<dbReference type="NCBIfam" id="TIGR02194">
    <property type="entry name" value="GlrX_NrdH"/>
    <property type="match status" value="1"/>
</dbReference>
<keyword evidence="7" id="KW-0676">Redox-active center</keyword>
<dbReference type="PROSITE" id="PS51354">
    <property type="entry name" value="GLUTAREDOXIN_2"/>
    <property type="match status" value="1"/>
</dbReference>
<dbReference type="InterPro" id="IPR002109">
    <property type="entry name" value="Glutaredoxin"/>
</dbReference>
<evidence type="ECO:0000313" key="12">
    <source>
        <dbReference type="Proteomes" id="UP000076405"/>
    </source>
</evidence>
<dbReference type="InterPro" id="IPR036249">
    <property type="entry name" value="Thioredoxin-like_sf"/>
</dbReference>
<dbReference type="Gene3D" id="3.40.30.10">
    <property type="entry name" value="Glutaredoxin"/>
    <property type="match status" value="1"/>
</dbReference>
<evidence type="ECO:0000313" key="9">
    <source>
        <dbReference type="EMBL" id="AMV62616.1"/>
    </source>
</evidence>
<protein>
    <recommendedName>
        <fullName evidence="3">Glutaredoxin-like protein NrdH</fullName>
    </recommendedName>
</protein>
<dbReference type="Proteomes" id="UP000076405">
    <property type="component" value="Chromosome"/>
</dbReference>
<evidence type="ECO:0000256" key="1">
    <source>
        <dbReference type="ARBA" id="ARBA00002292"/>
    </source>
</evidence>
<dbReference type="RefSeq" id="WP_046871054.1">
    <property type="nucleotide sequence ID" value="NZ_BAAAXI010000152.1"/>
</dbReference>
<keyword evidence="11" id="KW-1185">Reference proteome</keyword>
<name>A0A143AU35_9LACO</name>
<proteinExistence type="inferred from homology"/>
<evidence type="ECO:0000256" key="3">
    <source>
        <dbReference type="ARBA" id="ARBA00017945"/>
    </source>
</evidence>
<evidence type="ECO:0000256" key="2">
    <source>
        <dbReference type="ARBA" id="ARBA00007787"/>
    </source>
</evidence>
<gene>
    <name evidence="9" type="ORF">ADU70_1122</name>
    <name evidence="10" type="ORF">ADU72_1580</name>
</gene>
<dbReference type="CDD" id="cd02976">
    <property type="entry name" value="NrdH"/>
    <property type="match status" value="1"/>
</dbReference>
<dbReference type="Pfam" id="PF00462">
    <property type="entry name" value="Glutaredoxin"/>
    <property type="match status" value="1"/>
</dbReference>
<reference evidence="11 12" key="1">
    <citation type="journal article" date="2016" name="PLoS ONE">
        <title>The Identification of Novel Diagnostic Marker Genes for the Detection of Beer Spoiling Pediococcus damnosus Strains Using the BlAst Diagnostic Gene findEr.</title>
        <authorList>
            <person name="Behr J."/>
            <person name="Geissler A.J."/>
            <person name="Schmid J."/>
            <person name="Zehe A."/>
            <person name="Vogel R.F."/>
        </authorList>
    </citation>
    <scope>NUCLEOTIDE SEQUENCE [LARGE SCALE GENOMIC DNA]</scope>
    <source>
        <strain evidence="9 12">TMW 2.1533</strain>
        <strain evidence="10 11">TMW 2.1535</strain>
    </source>
</reference>
<dbReference type="KEGG" id="pdm:ADU72_1580"/>
<keyword evidence="6" id="KW-1015">Disulfide bond</keyword>
<evidence type="ECO:0000256" key="7">
    <source>
        <dbReference type="ARBA" id="ARBA00023284"/>
    </source>
</evidence>
<dbReference type="PANTHER" id="PTHR34386:SF1">
    <property type="entry name" value="GLUTAREDOXIN-LIKE PROTEIN NRDH"/>
    <property type="match status" value="1"/>
</dbReference>
<dbReference type="GeneID" id="76043327"/>
<dbReference type="EMBL" id="CP012275">
    <property type="protein sequence ID" value="AMV62616.1"/>
    <property type="molecule type" value="Genomic_DNA"/>
</dbReference>
<evidence type="ECO:0000256" key="6">
    <source>
        <dbReference type="ARBA" id="ARBA00023157"/>
    </source>
</evidence>
<evidence type="ECO:0000259" key="8">
    <source>
        <dbReference type="Pfam" id="PF00462"/>
    </source>
</evidence>
<dbReference type="SUPFAM" id="SSF52833">
    <property type="entry name" value="Thioredoxin-like"/>
    <property type="match status" value="1"/>
</dbReference>
<evidence type="ECO:0000256" key="5">
    <source>
        <dbReference type="ARBA" id="ARBA00022982"/>
    </source>
</evidence>
<evidence type="ECO:0000313" key="11">
    <source>
        <dbReference type="Proteomes" id="UP000076244"/>
    </source>
</evidence>
<dbReference type="OrthoDB" id="9795531at2"/>
<dbReference type="AlphaFoldDB" id="A0A143AU35"/>
<dbReference type="EMBL" id="CP012288">
    <property type="protein sequence ID" value="AMV67505.1"/>
    <property type="molecule type" value="Genomic_DNA"/>
</dbReference>
<dbReference type="Proteomes" id="UP000076244">
    <property type="component" value="Chromosome"/>
</dbReference>
<dbReference type="GO" id="GO:0009055">
    <property type="term" value="F:electron transfer activity"/>
    <property type="evidence" value="ECO:0007669"/>
    <property type="project" value="TreeGrafter"/>
</dbReference>
<feature type="domain" description="Glutaredoxin" evidence="8">
    <location>
        <begin position="4"/>
        <end position="59"/>
    </location>
</feature>
<evidence type="ECO:0000313" key="10">
    <source>
        <dbReference type="EMBL" id="AMV67505.1"/>
    </source>
</evidence>